<dbReference type="EC" id="1.3.5.4" evidence="6"/>
<dbReference type="Gene3D" id="3.90.700.10">
    <property type="entry name" value="Succinate dehydrogenase/fumarate reductase flavoprotein, catalytic domain"/>
    <property type="match status" value="1"/>
</dbReference>
<name>A0A7W8HCF2_9FIRM</name>
<evidence type="ECO:0000256" key="2">
    <source>
        <dbReference type="ARBA" id="ARBA00022630"/>
    </source>
</evidence>
<evidence type="ECO:0000259" key="5">
    <source>
        <dbReference type="Pfam" id="PF00890"/>
    </source>
</evidence>
<protein>
    <submittedName>
        <fullName evidence="6">Fumarate reductase flavoprotein subunit</fullName>
        <ecNumber evidence="6">1.3.5.4</ecNumber>
    </submittedName>
</protein>
<feature type="domain" description="FAD-dependent oxidoreductase 2 FAD-binding" evidence="5">
    <location>
        <begin position="8"/>
        <end position="452"/>
    </location>
</feature>
<dbReference type="GO" id="GO:0008202">
    <property type="term" value="P:steroid metabolic process"/>
    <property type="evidence" value="ECO:0007669"/>
    <property type="project" value="UniProtKB-ARBA"/>
</dbReference>
<keyword evidence="3" id="KW-0274">FAD</keyword>
<evidence type="ECO:0000313" key="6">
    <source>
        <dbReference type="EMBL" id="MBB5265921.1"/>
    </source>
</evidence>
<dbReference type="PANTHER" id="PTHR43400:SF10">
    <property type="entry name" value="3-OXOSTEROID 1-DEHYDROGENASE"/>
    <property type="match status" value="1"/>
</dbReference>
<dbReference type="PANTHER" id="PTHR43400">
    <property type="entry name" value="FUMARATE REDUCTASE"/>
    <property type="match status" value="1"/>
</dbReference>
<accession>A0A7W8HCF2</accession>
<dbReference type="Proteomes" id="UP000543642">
    <property type="component" value="Unassembled WGS sequence"/>
</dbReference>
<dbReference type="GO" id="GO:0033765">
    <property type="term" value="F:steroid dehydrogenase activity, acting on the CH-CH group of donors"/>
    <property type="evidence" value="ECO:0007669"/>
    <property type="project" value="UniProtKB-ARBA"/>
</dbReference>
<dbReference type="AlphaFoldDB" id="A0A7W8HCF2"/>
<keyword evidence="2" id="KW-0285">Flavoprotein</keyword>
<evidence type="ECO:0000256" key="3">
    <source>
        <dbReference type="ARBA" id="ARBA00022827"/>
    </source>
</evidence>
<dbReference type="InterPro" id="IPR003953">
    <property type="entry name" value="FAD-dep_OxRdtase_2_FAD-bd"/>
</dbReference>
<reference evidence="6 7" key="1">
    <citation type="submission" date="2020-08" db="EMBL/GenBank/DDBJ databases">
        <title>Genomic Encyclopedia of Type Strains, Phase IV (KMG-IV): sequencing the most valuable type-strain genomes for metagenomic binning, comparative biology and taxonomic classification.</title>
        <authorList>
            <person name="Goeker M."/>
        </authorList>
    </citation>
    <scope>NUCLEOTIDE SEQUENCE [LARGE SCALE GENOMIC DNA]</scope>
    <source>
        <strain evidence="6 7">DSM 106146</strain>
    </source>
</reference>
<dbReference type="SUPFAM" id="SSF56425">
    <property type="entry name" value="Succinate dehydrogenase/fumarate reductase flavoprotein, catalytic domain"/>
    <property type="match status" value="1"/>
</dbReference>
<sequence length="484" mass="53345">MKTMETEIVVVAAGPAGLSAAVQAAEDGAKVIVLEKSPVPGGAANMGMGPLGIGTKYQKNQMVDISVEKAFHMFMEYTHYQADARLVRRYFEMSGETIEWLEDMGVRFAGAFRYFPKSEQTWHICMTDHGIGRGAASYMVKALMNRASELGVEVLLETPGTGLVMEDGKLAAVMAKDKGGEEIRINCKAVIVATGGAGDNPQVIKAETGFEYGVNMFNFAIPGLKGDGIRMLREVGGAPTQMRMEMISFMPQANELDPSVPCIFNQPNLMVNRLGKRFMNEEEMQNTTFTGNAISKQKDMMGFVIFDSATLKGYKKNGPDVISFVHNPDNLDHFDEVVEHAVANNNTDVFYADTLEEIAQWCGMEDVDTFLDTVDEYNDMCDTADTEFFKPREFMKPIVKAPFYVGRIRPGAYGTLGGVKMNENCEVLDKDWHKIPGVYVAGTDACNIYDDSYMFLLPGNTMGFAINTGRIAAMSAAEYVQDME</sequence>
<comment type="cofactor">
    <cofactor evidence="1">
        <name>FAD</name>
        <dbReference type="ChEBI" id="CHEBI:57692"/>
    </cofactor>
</comment>
<dbReference type="PRINTS" id="PR00411">
    <property type="entry name" value="PNDRDTASEI"/>
</dbReference>
<comment type="caution">
    <text evidence="6">The sequence shown here is derived from an EMBL/GenBank/DDBJ whole genome shotgun (WGS) entry which is preliminary data.</text>
</comment>
<dbReference type="SUPFAM" id="SSF51905">
    <property type="entry name" value="FAD/NAD(P)-binding domain"/>
    <property type="match status" value="1"/>
</dbReference>
<organism evidence="6 7">
    <name type="scientific">Catenibacillus scindens</name>
    <dbReference type="NCBI Taxonomy" id="673271"/>
    <lineage>
        <taxon>Bacteria</taxon>
        <taxon>Bacillati</taxon>
        <taxon>Bacillota</taxon>
        <taxon>Clostridia</taxon>
        <taxon>Lachnospirales</taxon>
        <taxon>Lachnospiraceae</taxon>
        <taxon>Catenibacillus</taxon>
    </lineage>
</organism>
<dbReference type="InterPro" id="IPR036188">
    <property type="entry name" value="FAD/NAD-bd_sf"/>
</dbReference>
<proteinExistence type="predicted"/>
<evidence type="ECO:0000256" key="4">
    <source>
        <dbReference type="ARBA" id="ARBA00023002"/>
    </source>
</evidence>
<dbReference type="Pfam" id="PF00890">
    <property type="entry name" value="FAD_binding_2"/>
    <property type="match status" value="1"/>
</dbReference>
<dbReference type="Gene3D" id="3.50.50.60">
    <property type="entry name" value="FAD/NAD(P)-binding domain"/>
    <property type="match status" value="1"/>
</dbReference>
<gene>
    <name evidence="6" type="ORF">HNP82_003072</name>
</gene>
<dbReference type="EMBL" id="JACHFW010000016">
    <property type="protein sequence ID" value="MBB5265921.1"/>
    <property type="molecule type" value="Genomic_DNA"/>
</dbReference>
<keyword evidence="4 6" id="KW-0560">Oxidoreductase</keyword>
<dbReference type="InterPro" id="IPR050315">
    <property type="entry name" value="FAD-oxidoreductase_2"/>
</dbReference>
<evidence type="ECO:0000313" key="7">
    <source>
        <dbReference type="Proteomes" id="UP000543642"/>
    </source>
</evidence>
<dbReference type="InterPro" id="IPR027477">
    <property type="entry name" value="Succ_DH/fumarate_Rdtase_cat_sf"/>
</dbReference>
<evidence type="ECO:0000256" key="1">
    <source>
        <dbReference type="ARBA" id="ARBA00001974"/>
    </source>
</evidence>
<keyword evidence="7" id="KW-1185">Reference proteome</keyword>
<dbReference type="RefSeq" id="WP_183776103.1">
    <property type="nucleotide sequence ID" value="NZ_JACHFW010000016.1"/>
</dbReference>